<comment type="caution">
    <text evidence="2">The sequence shown here is derived from an EMBL/GenBank/DDBJ whole genome shotgun (WGS) entry which is preliminary data.</text>
</comment>
<dbReference type="InterPro" id="IPR049945">
    <property type="entry name" value="AAA_22"/>
</dbReference>
<name>A0AAD7CPB2_MYCRO</name>
<dbReference type="Pfam" id="PF13401">
    <property type="entry name" value="AAA_22"/>
    <property type="match status" value="1"/>
</dbReference>
<dbReference type="AlphaFoldDB" id="A0AAD7CPB2"/>
<accession>A0AAD7CPB2</accession>
<evidence type="ECO:0000313" key="2">
    <source>
        <dbReference type="EMBL" id="KAJ7655926.1"/>
    </source>
</evidence>
<reference evidence="2" key="1">
    <citation type="submission" date="2023-03" db="EMBL/GenBank/DDBJ databases">
        <title>Massive genome expansion in bonnet fungi (Mycena s.s.) driven by repeated elements and novel gene families across ecological guilds.</title>
        <authorList>
            <consortium name="Lawrence Berkeley National Laboratory"/>
            <person name="Harder C.B."/>
            <person name="Miyauchi S."/>
            <person name="Viragh M."/>
            <person name="Kuo A."/>
            <person name="Thoen E."/>
            <person name="Andreopoulos B."/>
            <person name="Lu D."/>
            <person name="Skrede I."/>
            <person name="Drula E."/>
            <person name="Henrissat B."/>
            <person name="Morin E."/>
            <person name="Kohler A."/>
            <person name="Barry K."/>
            <person name="LaButti K."/>
            <person name="Morin E."/>
            <person name="Salamov A."/>
            <person name="Lipzen A."/>
            <person name="Mereny Z."/>
            <person name="Hegedus B."/>
            <person name="Baldrian P."/>
            <person name="Stursova M."/>
            <person name="Weitz H."/>
            <person name="Taylor A."/>
            <person name="Grigoriev I.V."/>
            <person name="Nagy L.G."/>
            <person name="Martin F."/>
            <person name="Kauserud H."/>
        </authorList>
    </citation>
    <scope>NUCLEOTIDE SEQUENCE</scope>
    <source>
        <strain evidence="2">CBHHK067</strain>
    </source>
</reference>
<evidence type="ECO:0000259" key="1">
    <source>
        <dbReference type="Pfam" id="PF13401"/>
    </source>
</evidence>
<gene>
    <name evidence="2" type="ORF">B0H17DRAFT_374802</name>
</gene>
<evidence type="ECO:0000313" key="3">
    <source>
        <dbReference type="Proteomes" id="UP001221757"/>
    </source>
</evidence>
<dbReference type="SUPFAM" id="SSF52540">
    <property type="entry name" value="P-loop containing nucleoside triphosphate hydrolases"/>
    <property type="match status" value="1"/>
</dbReference>
<dbReference type="Gene3D" id="3.40.50.300">
    <property type="entry name" value="P-loop containing nucleotide triphosphate hydrolases"/>
    <property type="match status" value="1"/>
</dbReference>
<keyword evidence="3" id="KW-1185">Reference proteome</keyword>
<feature type="domain" description="ORC1/DEAH AAA+ ATPase" evidence="1">
    <location>
        <begin position="155"/>
        <end position="228"/>
    </location>
</feature>
<dbReference type="Proteomes" id="UP001221757">
    <property type="component" value="Unassembled WGS sequence"/>
</dbReference>
<organism evidence="2 3">
    <name type="scientific">Mycena rosella</name>
    <name type="common">Pink bonnet</name>
    <name type="synonym">Agaricus rosellus</name>
    <dbReference type="NCBI Taxonomy" id="1033263"/>
    <lineage>
        <taxon>Eukaryota</taxon>
        <taxon>Fungi</taxon>
        <taxon>Dikarya</taxon>
        <taxon>Basidiomycota</taxon>
        <taxon>Agaricomycotina</taxon>
        <taxon>Agaricomycetes</taxon>
        <taxon>Agaricomycetidae</taxon>
        <taxon>Agaricales</taxon>
        <taxon>Marasmiineae</taxon>
        <taxon>Mycenaceae</taxon>
        <taxon>Mycena</taxon>
    </lineage>
</organism>
<proteinExistence type="predicted"/>
<dbReference type="EMBL" id="JARKIE010000305">
    <property type="protein sequence ID" value="KAJ7655926.1"/>
    <property type="molecule type" value="Genomic_DNA"/>
</dbReference>
<dbReference type="InterPro" id="IPR027417">
    <property type="entry name" value="P-loop_NTPase"/>
</dbReference>
<protein>
    <recommendedName>
        <fullName evidence="1">ORC1/DEAH AAA+ ATPase domain-containing protein</fullName>
    </recommendedName>
</protein>
<dbReference type="GO" id="GO:0016887">
    <property type="term" value="F:ATP hydrolysis activity"/>
    <property type="evidence" value="ECO:0007669"/>
    <property type="project" value="InterPro"/>
</dbReference>
<sequence length="369" mass="39561">MSIQLEVSHEPLRRASAFQSAIQGLVGYFIRLLQALWSHVTRLYTPAFHGSQLLLDCEKDPRRYVDMHQIHDNLLASFKRREAADAEFEAQVMTLLAPVKNRLAEMVRDTAVPAACDSPAACDQQGAPDLPPAPQIFYGRDLELSALVSRCSQRGKAHIAILGPEGAGKTVLALALLHHPEIGRKFGVRRIFVSCETSASAAGVCLRLASALGLPQVPNKHAVLAALAAFPGDSLIVLDHLEFPPALTELLTDIAAVPRVSLVLTLRGVQRPPGPVYTTPYLVPLGPLPLPAARALFHAISDLPPAAAYGEAPKDVDVDAPPIDVAVPLIDALLQRAGCLPQAIVLLAQHAQYEPLPFLLARCAEEGGV</sequence>